<sequence>QNMVPESENEAQKQLRKINEDTKLGDSQSSGSSRLLEDMRDWCPAEKTACRSRTSTWWERKTSEEALFLQKENQ</sequence>
<dbReference type="EMBL" id="BPLR01013790">
    <property type="protein sequence ID" value="GIY63843.1"/>
    <property type="molecule type" value="Genomic_DNA"/>
</dbReference>
<evidence type="ECO:0000313" key="3">
    <source>
        <dbReference type="Proteomes" id="UP001054945"/>
    </source>
</evidence>
<dbReference type="AlphaFoldDB" id="A0AAV4V1X4"/>
<name>A0AAV4V1X4_CAEEX</name>
<keyword evidence="3" id="KW-1185">Reference proteome</keyword>
<comment type="caution">
    <text evidence="2">The sequence shown here is derived from an EMBL/GenBank/DDBJ whole genome shotgun (WGS) entry which is preliminary data.</text>
</comment>
<gene>
    <name evidence="2" type="ORF">CEXT_734561</name>
</gene>
<dbReference type="Proteomes" id="UP001054945">
    <property type="component" value="Unassembled WGS sequence"/>
</dbReference>
<evidence type="ECO:0000313" key="2">
    <source>
        <dbReference type="EMBL" id="GIY63843.1"/>
    </source>
</evidence>
<proteinExistence type="predicted"/>
<evidence type="ECO:0000256" key="1">
    <source>
        <dbReference type="SAM" id="MobiDB-lite"/>
    </source>
</evidence>
<reference evidence="2 3" key="1">
    <citation type="submission" date="2021-06" db="EMBL/GenBank/DDBJ databases">
        <title>Caerostris extrusa draft genome.</title>
        <authorList>
            <person name="Kono N."/>
            <person name="Arakawa K."/>
        </authorList>
    </citation>
    <scope>NUCLEOTIDE SEQUENCE [LARGE SCALE GENOMIC DNA]</scope>
</reference>
<feature type="region of interest" description="Disordered" evidence="1">
    <location>
        <begin position="1"/>
        <end position="35"/>
    </location>
</feature>
<accession>A0AAV4V1X4</accession>
<feature type="compositionally biased region" description="Basic and acidic residues" evidence="1">
    <location>
        <begin position="10"/>
        <end position="24"/>
    </location>
</feature>
<feature type="non-terminal residue" evidence="2">
    <location>
        <position position="1"/>
    </location>
</feature>
<protein>
    <submittedName>
        <fullName evidence="2">Uncharacterized protein</fullName>
    </submittedName>
</protein>
<organism evidence="2 3">
    <name type="scientific">Caerostris extrusa</name>
    <name type="common">Bark spider</name>
    <name type="synonym">Caerostris bankana</name>
    <dbReference type="NCBI Taxonomy" id="172846"/>
    <lineage>
        <taxon>Eukaryota</taxon>
        <taxon>Metazoa</taxon>
        <taxon>Ecdysozoa</taxon>
        <taxon>Arthropoda</taxon>
        <taxon>Chelicerata</taxon>
        <taxon>Arachnida</taxon>
        <taxon>Araneae</taxon>
        <taxon>Araneomorphae</taxon>
        <taxon>Entelegynae</taxon>
        <taxon>Araneoidea</taxon>
        <taxon>Araneidae</taxon>
        <taxon>Caerostris</taxon>
    </lineage>
</organism>